<dbReference type="EMBL" id="CP046391">
    <property type="protein sequence ID" value="QJC27817.1"/>
    <property type="molecule type" value="Genomic_DNA"/>
</dbReference>
<organism evidence="1 2">
    <name type="scientific">Anaplasma platys</name>
    <dbReference type="NCBI Taxonomy" id="949"/>
    <lineage>
        <taxon>Bacteria</taxon>
        <taxon>Pseudomonadati</taxon>
        <taxon>Pseudomonadota</taxon>
        <taxon>Alphaproteobacteria</taxon>
        <taxon>Rickettsiales</taxon>
        <taxon>Anaplasmataceae</taxon>
        <taxon>Anaplasma</taxon>
    </lineage>
</organism>
<proteinExistence type="predicted"/>
<name>A0A858PZ26_9RICK</name>
<accession>A0A858PZ26</accession>
<reference evidence="1 2" key="1">
    <citation type="journal article" date="2020" name="Pathogens">
        <title>First Whole Genome Sequence of Anaplasma platys, an Obligate Intracellular Rickettsial Pathogen of Dogs.</title>
        <authorList>
            <person name="Llanes A."/>
            <person name="Rajeev S."/>
        </authorList>
    </citation>
    <scope>NUCLEOTIDE SEQUENCE [LARGE SCALE GENOMIC DNA]</scope>
    <source>
        <strain evidence="1 2">S3</strain>
    </source>
</reference>
<evidence type="ECO:0000313" key="1">
    <source>
        <dbReference type="EMBL" id="QJC27817.1"/>
    </source>
</evidence>
<evidence type="ECO:0000313" key="2">
    <source>
        <dbReference type="Proteomes" id="UP000500930"/>
    </source>
</evidence>
<dbReference type="RefSeq" id="WP_236822807.1">
    <property type="nucleotide sequence ID" value="NZ_CP046391.1"/>
</dbReference>
<keyword evidence="2" id="KW-1185">Reference proteome</keyword>
<protein>
    <submittedName>
        <fullName evidence="1">Uncharacterized protein</fullName>
    </submittedName>
</protein>
<dbReference type="Proteomes" id="UP000500930">
    <property type="component" value="Chromosome"/>
</dbReference>
<dbReference type="KEGG" id="aplt:ANPL_03835"/>
<gene>
    <name evidence="1" type="ORF">ANPL_03835</name>
</gene>
<dbReference type="AlphaFoldDB" id="A0A858PZ26"/>
<sequence length="165" mass="18376">MRGVGYAFLLLVAVLVQDARGEECVGLLYAMMDCSAYRCVAKFSGDKVVYEVLGSSSKGCKYSESDKSGFSLCHVSRENFSVVSNYIVQLFTKSSNVRPADVARLKAKTCNFYRVFGNSFVKKEVELGEDAVREISVAVSKRMRKEEIEGIKSIFFSEEDLKKLG</sequence>